<comment type="caution">
    <text evidence="1">The sequence shown here is derived from an EMBL/GenBank/DDBJ whole genome shotgun (WGS) entry which is preliminary data.</text>
</comment>
<sequence>MAETGRGFAVGSQVFADLWSLLGLVPLPCESPGESASVFAALSAERAAFVAVEKEWFDGLPESVRRRLEKSADPVWIQFPSCESGEMR</sequence>
<dbReference type="EMBL" id="SORI01000008">
    <property type="protein sequence ID" value="TDY60511.1"/>
    <property type="molecule type" value="Genomic_DNA"/>
</dbReference>
<evidence type="ECO:0000313" key="2">
    <source>
        <dbReference type="Proteomes" id="UP000295066"/>
    </source>
</evidence>
<dbReference type="GO" id="GO:0034220">
    <property type="term" value="P:monoatomic ion transmembrane transport"/>
    <property type="evidence" value="ECO:0007669"/>
    <property type="project" value="InterPro"/>
</dbReference>
<evidence type="ECO:0000313" key="1">
    <source>
        <dbReference type="EMBL" id="TDY60511.1"/>
    </source>
</evidence>
<reference evidence="1 2" key="1">
    <citation type="submission" date="2019-03" db="EMBL/GenBank/DDBJ databases">
        <title>Genomic Encyclopedia of Type Strains, Phase IV (KMG-IV): sequencing the most valuable type-strain genomes for metagenomic binning, comparative biology and taxonomic classification.</title>
        <authorList>
            <person name="Goeker M."/>
        </authorList>
    </citation>
    <scope>NUCLEOTIDE SEQUENCE [LARGE SCALE GENOMIC DNA]</scope>
    <source>
        <strain evidence="1 2">DSM 25964</strain>
    </source>
</reference>
<dbReference type="SUPFAM" id="SSF159468">
    <property type="entry name" value="AtpF-like"/>
    <property type="match status" value="1"/>
</dbReference>
<dbReference type="RefSeq" id="WP_133957538.1">
    <property type="nucleotide sequence ID" value="NZ_SORI01000008.1"/>
</dbReference>
<dbReference type="OrthoDB" id="6203at2"/>
<dbReference type="InterPro" id="IPR036906">
    <property type="entry name" value="ATPase_V1_fsu_sf"/>
</dbReference>
<gene>
    <name evidence="1" type="ORF">C8D99_10860</name>
</gene>
<keyword evidence="2" id="KW-1185">Reference proteome</keyword>
<dbReference type="AlphaFoldDB" id="A0A4V3HG94"/>
<protein>
    <submittedName>
        <fullName evidence="1">Uncharacterized protein</fullName>
    </submittedName>
</protein>
<accession>A0A4V3HG94</accession>
<name>A0A4V3HG94_9BACT</name>
<organism evidence="1 2">
    <name type="scientific">Aminivibrio pyruvatiphilus</name>
    <dbReference type="NCBI Taxonomy" id="1005740"/>
    <lineage>
        <taxon>Bacteria</taxon>
        <taxon>Thermotogati</taxon>
        <taxon>Synergistota</taxon>
        <taxon>Synergistia</taxon>
        <taxon>Synergistales</taxon>
        <taxon>Aminobacteriaceae</taxon>
        <taxon>Aminivibrio</taxon>
    </lineage>
</organism>
<dbReference type="Proteomes" id="UP000295066">
    <property type="component" value="Unassembled WGS sequence"/>
</dbReference>
<proteinExistence type="predicted"/>